<organism evidence="2 3">
    <name type="scientific">Trichuris muris</name>
    <name type="common">Mouse whipworm</name>
    <dbReference type="NCBI Taxonomy" id="70415"/>
    <lineage>
        <taxon>Eukaryota</taxon>
        <taxon>Metazoa</taxon>
        <taxon>Ecdysozoa</taxon>
        <taxon>Nematoda</taxon>
        <taxon>Enoplea</taxon>
        <taxon>Dorylaimia</taxon>
        <taxon>Trichinellida</taxon>
        <taxon>Trichuridae</taxon>
        <taxon>Trichuris</taxon>
    </lineage>
</organism>
<evidence type="ECO:0000313" key="2">
    <source>
        <dbReference type="Proteomes" id="UP000046395"/>
    </source>
</evidence>
<proteinExistence type="predicted"/>
<protein>
    <submittedName>
        <fullName evidence="3">Uncharacterized protein</fullName>
    </submittedName>
</protein>
<dbReference type="WBParaSite" id="TMUE_2000007509.1">
    <property type="protein sequence ID" value="TMUE_2000007509.1"/>
    <property type="gene ID" value="WBGene00291201"/>
</dbReference>
<dbReference type="Proteomes" id="UP000046395">
    <property type="component" value="Unassembled WGS sequence"/>
</dbReference>
<keyword evidence="1" id="KW-0732">Signal</keyword>
<accession>A0A5S6QK11</accession>
<keyword evidence="2" id="KW-1185">Reference proteome</keyword>
<evidence type="ECO:0000313" key="3">
    <source>
        <dbReference type="WBParaSite" id="TMUE_2000007509.1"/>
    </source>
</evidence>
<name>A0A5S6QK11_TRIMR</name>
<feature type="signal peptide" evidence="1">
    <location>
        <begin position="1"/>
        <end position="27"/>
    </location>
</feature>
<evidence type="ECO:0000256" key="1">
    <source>
        <dbReference type="SAM" id="SignalP"/>
    </source>
</evidence>
<feature type="chain" id="PRO_5024316315" evidence="1">
    <location>
        <begin position="28"/>
        <end position="223"/>
    </location>
</feature>
<dbReference type="AlphaFoldDB" id="A0A5S6QK11"/>
<reference evidence="3" key="1">
    <citation type="submission" date="2019-12" db="UniProtKB">
        <authorList>
            <consortium name="WormBaseParasite"/>
        </authorList>
    </citation>
    <scope>IDENTIFICATION</scope>
</reference>
<sequence length="223" mass="25392">MDHKPMAAAVVTHFLLLLMIYSRVTVAALSLRKISSLFPKPTCDPREPCRIGFLGMEFCSCPNGRKCPRAMENALVYRDVEYQARRLLLPKVPLTVLLPFSFCDGPTFHECEEGEVAWIKKGLHQIVNCLCPEPLILHGEMWNPAEDMSQYKCLKNFPLQKKMCSFNDTCMIRNRVFIGDRTISLVKGICACPESEECVETGQMIKNRLVELEQDLFKCRAAN</sequence>